<gene>
    <name evidence="2" type="ORF">POM88_038906</name>
</gene>
<protein>
    <submittedName>
        <fullName evidence="2">Uncharacterized protein</fullName>
    </submittedName>
</protein>
<dbReference type="GO" id="GO:0000380">
    <property type="term" value="P:alternative mRNA splicing, via spliceosome"/>
    <property type="evidence" value="ECO:0007669"/>
    <property type="project" value="InterPro"/>
</dbReference>
<dbReference type="InterPro" id="IPR034604">
    <property type="entry name" value="SRRP53"/>
</dbReference>
<feature type="compositionally biased region" description="Basic residues" evidence="1">
    <location>
        <begin position="74"/>
        <end position="87"/>
    </location>
</feature>
<comment type="caution">
    <text evidence="2">The sequence shown here is derived from an EMBL/GenBank/DDBJ whole genome shotgun (WGS) entry which is preliminary data.</text>
</comment>
<evidence type="ECO:0000256" key="1">
    <source>
        <dbReference type="SAM" id="MobiDB-lite"/>
    </source>
</evidence>
<feature type="compositionally biased region" description="Low complexity" evidence="1">
    <location>
        <begin position="47"/>
        <end position="64"/>
    </location>
</feature>
<accession>A0AAD8M5Y5</accession>
<feature type="region of interest" description="Disordered" evidence="1">
    <location>
        <begin position="190"/>
        <end position="242"/>
    </location>
</feature>
<dbReference type="PANTHER" id="PTHR31968">
    <property type="entry name" value="SERINE/ARGININE-RELATED PROTEIN 53"/>
    <property type="match status" value="1"/>
</dbReference>
<dbReference type="Proteomes" id="UP001237642">
    <property type="component" value="Unassembled WGS sequence"/>
</dbReference>
<feature type="region of interest" description="Disordered" evidence="1">
    <location>
        <begin position="110"/>
        <end position="147"/>
    </location>
</feature>
<dbReference type="AlphaFoldDB" id="A0AAD8M5Y5"/>
<feature type="region of interest" description="Disordered" evidence="1">
    <location>
        <begin position="45"/>
        <end position="94"/>
    </location>
</feature>
<dbReference type="PANTHER" id="PTHR31968:SF4">
    <property type="entry name" value="SERINE_ARGININE-RELATED PROTEIN 53"/>
    <property type="match status" value="1"/>
</dbReference>
<proteinExistence type="predicted"/>
<keyword evidence="3" id="KW-1185">Reference proteome</keyword>
<organism evidence="2 3">
    <name type="scientific">Heracleum sosnowskyi</name>
    <dbReference type="NCBI Taxonomy" id="360622"/>
    <lineage>
        <taxon>Eukaryota</taxon>
        <taxon>Viridiplantae</taxon>
        <taxon>Streptophyta</taxon>
        <taxon>Embryophyta</taxon>
        <taxon>Tracheophyta</taxon>
        <taxon>Spermatophyta</taxon>
        <taxon>Magnoliopsida</taxon>
        <taxon>eudicotyledons</taxon>
        <taxon>Gunneridae</taxon>
        <taxon>Pentapetalae</taxon>
        <taxon>asterids</taxon>
        <taxon>campanulids</taxon>
        <taxon>Apiales</taxon>
        <taxon>Apiaceae</taxon>
        <taxon>Apioideae</taxon>
        <taxon>apioid superclade</taxon>
        <taxon>Tordylieae</taxon>
        <taxon>Tordyliinae</taxon>
        <taxon>Heracleum</taxon>
    </lineage>
</organism>
<dbReference type="GO" id="GO:0005634">
    <property type="term" value="C:nucleus"/>
    <property type="evidence" value="ECO:0007669"/>
    <property type="project" value="TreeGrafter"/>
</dbReference>
<dbReference type="EMBL" id="JAUIZM010000009">
    <property type="protein sequence ID" value="KAK1363345.1"/>
    <property type="molecule type" value="Genomic_DNA"/>
</dbReference>
<reference evidence="2" key="2">
    <citation type="submission" date="2023-05" db="EMBL/GenBank/DDBJ databases">
        <authorList>
            <person name="Schelkunov M.I."/>
        </authorList>
    </citation>
    <scope>NUCLEOTIDE SEQUENCE</scope>
    <source>
        <strain evidence="2">Hsosn_3</strain>
        <tissue evidence="2">Leaf</tissue>
    </source>
</reference>
<name>A0AAD8M5Y5_9APIA</name>
<sequence length="242" mass="26728">MEEEKAAAYYDELTRKGQGAARFKQGLGFNDAVSSETSNKLLFVKASSNSSTSPNNNNGTSQSQLDKEAQLKSIQHKLSKSKSHHSSSSKISSKDGIDYAKLIHGYDKMSPAERVKEKMKLQLSETAKKDATNGKGPGWERFDFDKDAPLDDEEIEAADDGKELVKHIGQSFRFSTVETKNEEKLKAAHDEAMFGAPTLAPAVDTDTEVEEEENKKENPAGLISDQVLAMQQGSWRDRARKV</sequence>
<evidence type="ECO:0000313" key="3">
    <source>
        <dbReference type="Proteomes" id="UP001237642"/>
    </source>
</evidence>
<reference evidence="2" key="1">
    <citation type="submission" date="2023-02" db="EMBL/GenBank/DDBJ databases">
        <title>Genome of toxic invasive species Heracleum sosnowskyi carries increased number of genes despite the absence of recent whole-genome duplications.</title>
        <authorList>
            <person name="Schelkunov M."/>
            <person name="Shtratnikova V."/>
            <person name="Makarenko M."/>
            <person name="Klepikova A."/>
            <person name="Omelchenko D."/>
            <person name="Novikova G."/>
            <person name="Obukhova E."/>
            <person name="Bogdanov V."/>
            <person name="Penin A."/>
            <person name="Logacheva M."/>
        </authorList>
    </citation>
    <scope>NUCLEOTIDE SEQUENCE</scope>
    <source>
        <strain evidence="2">Hsosn_3</strain>
        <tissue evidence="2">Leaf</tissue>
    </source>
</reference>
<evidence type="ECO:0000313" key="2">
    <source>
        <dbReference type="EMBL" id="KAK1363345.1"/>
    </source>
</evidence>
<dbReference type="GO" id="GO:0005737">
    <property type="term" value="C:cytoplasm"/>
    <property type="evidence" value="ECO:0007669"/>
    <property type="project" value="TreeGrafter"/>
</dbReference>